<reference evidence="1" key="2">
    <citation type="submission" date="2018-07" db="EMBL/GenBank/DDBJ databases">
        <authorList>
            <consortium name="NCBI Pathogen Detection Project"/>
        </authorList>
    </citation>
    <scope>NUCLEOTIDE SEQUENCE</scope>
    <source>
        <strain evidence="1">BCW_2640</strain>
    </source>
</reference>
<evidence type="ECO:0000313" key="1">
    <source>
        <dbReference type="EMBL" id="HAE1794230.1"/>
    </source>
</evidence>
<dbReference type="EMBL" id="DAARBX010000014">
    <property type="protein sequence ID" value="HAE1794230.1"/>
    <property type="molecule type" value="Genomic_DNA"/>
</dbReference>
<dbReference type="AlphaFoldDB" id="A0A5I2X0A3"/>
<organism evidence="1">
    <name type="scientific">Salmonella enterica subsp. enterica serovar Ank</name>
    <dbReference type="NCBI Taxonomy" id="1173578"/>
    <lineage>
        <taxon>Bacteria</taxon>
        <taxon>Pseudomonadati</taxon>
        <taxon>Pseudomonadota</taxon>
        <taxon>Gammaproteobacteria</taxon>
        <taxon>Enterobacterales</taxon>
        <taxon>Enterobacteriaceae</taxon>
        <taxon>Salmonella</taxon>
    </lineage>
</organism>
<name>A0A5I2X0A3_SALET</name>
<protein>
    <submittedName>
        <fullName evidence="1">Uncharacterized protein</fullName>
    </submittedName>
</protein>
<gene>
    <name evidence="1" type="ORF">G3V02_002961</name>
</gene>
<comment type="caution">
    <text evidence="1">The sequence shown here is derived from an EMBL/GenBank/DDBJ whole genome shotgun (WGS) entry which is preliminary data.</text>
</comment>
<reference evidence="1" key="1">
    <citation type="journal article" date="2018" name="Genome Biol.">
        <title>SKESA: strategic k-mer extension for scrupulous assemblies.</title>
        <authorList>
            <person name="Souvorov A."/>
            <person name="Agarwala R."/>
            <person name="Lipman D.J."/>
        </authorList>
    </citation>
    <scope>NUCLEOTIDE SEQUENCE</scope>
    <source>
        <strain evidence="1">BCW_2640</strain>
    </source>
</reference>
<accession>A0A5I2X0A3</accession>
<sequence length="148" mass="17341">MDFLKSLYHAHIWHIASANHWYLPEGTPDYRAWLRAMLYLRLDIRIAELYRTMPDEHAPLFGRDAVNYLTALHSGVSISQVSVFSFDKTLLLLNPYLKSTKISWIVNPIPHRIKLVLQETHEFPHCGLPPCHEKEWGPSILKKRLQKM</sequence>
<proteinExistence type="predicted"/>